<evidence type="ECO:0000256" key="5">
    <source>
        <dbReference type="ARBA" id="ARBA00022824"/>
    </source>
</evidence>
<dbReference type="GO" id="GO:0051787">
    <property type="term" value="F:misfolded protein binding"/>
    <property type="evidence" value="ECO:0007669"/>
    <property type="project" value="TreeGrafter"/>
</dbReference>
<dbReference type="InterPro" id="IPR001623">
    <property type="entry name" value="DnaJ_domain"/>
</dbReference>
<dbReference type="SUPFAM" id="SSF48452">
    <property type="entry name" value="TPR-like"/>
    <property type="match status" value="2"/>
</dbReference>
<feature type="signal peptide" evidence="9">
    <location>
        <begin position="1"/>
        <end position="24"/>
    </location>
</feature>
<feature type="region of interest" description="Disordered" evidence="8">
    <location>
        <begin position="430"/>
        <end position="450"/>
    </location>
</feature>
<comment type="subcellular location">
    <subcellularLocation>
        <location evidence="1">Endoplasmic reticulum lumen</location>
    </subcellularLocation>
</comment>
<gene>
    <name evidence="11" type="primary">DNJ1</name>
    <name evidence="11" type="ORF">SLS62_000573</name>
</gene>
<dbReference type="PANTHER" id="PTHR44140">
    <property type="entry name" value="LD25575P"/>
    <property type="match status" value="1"/>
</dbReference>
<dbReference type="SMART" id="SM00028">
    <property type="entry name" value="TPR"/>
    <property type="match status" value="5"/>
</dbReference>
<dbReference type="InterPro" id="IPR036869">
    <property type="entry name" value="J_dom_sf"/>
</dbReference>
<feature type="compositionally biased region" description="Basic and acidic residues" evidence="8">
    <location>
        <begin position="472"/>
        <end position="481"/>
    </location>
</feature>
<keyword evidence="4 7" id="KW-0802">TPR repeat</keyword>
<evidence type="ECO:0000256" key="8">
    <source>
        <dbReference type="SAM" id="MobiDB-lite"/>
    </source>
</evidence>
<accession>A0AAN9V024</accession>
<evidence type="ECO:0000256" key="2">
    <source>
        <dbReference type="ARBA" id="ARBA00022729"/>
    </source>
</evidence>
<dbReference type="GO" id="GO:0005788">
    <property type="term" value="C:endoplasmic reticulum lumen"/>
    <property type="evidence" value="ECO:0007669"/>
    <property type="project" value="UniProtKB-SubCell"/>
</dbReference>
<evidence type="ECO:0000256" key="1">
    <source>
        <dbReference type="ARBA" id="ARBA00004319"/>
    </source>
</evidence>
<dbReference type="CDD" id="cd06257">
    <property type="entry name" value="DnaJ"/>
    <property type="match status" value="1"/>
</dbReference>
<dbReference type="GO" id="GO:0034975">
    <property type="term" value="P:protein folding in endoplasmic reticulum"/>
    <property type="evidence" value="ECO:0007669"/>
    <property type="project" value="TreeGrafter"/>
</dbReference>
<feature type="compositionally biased region" description="Gly residues" evidence="8">
    <location>
        <begin position="495"/>
        <end position="532"/>
    </location>
</feature>
<keyword evidence="5" id="KW-0256">Endoplasmic reticulum</keyword>
<dbReference type="AlphaFoldDB" id="A0AAN9V024"/>
<dbReference type="PRINTS" id="PR00625">
    <property type="entry name" value="JDOMAIN"/>
</dbReference>
<dbReference type="InterPro" id="IPR051727">
    <property type="entry name" value="DnaJ_C3_Co-chaperones"/>
</dbReference>
<evidence type="ECO:0000313" key="11">
    <source>
        <dbReference type="EMBL" id="KAK7757558.1"/>
    </source>
</evidence>
<dbReference type="SUPFAM" id="SSF46565">
    <property type="entry name" value="Chaperone J-domain"/>
    <property type="match status" value="1"/>
</dbReference>
<feature type="repeat" description="TPR" evidence="7">
    <location>
        <begin position="70"/>
        <end position="103"/>
    </location>
</feature>
<name>A0AAN9V024_9PEZI</name>
<evidence type="ECO:0000256" key="7">
    <source>
        <dbReference type="PROSITE-ProRule" id="PRU00339"/>
    </source>
</evidence>
<sequence length="532" mass="58345">MIVPLSRLALAATILSTPGLMVDALSPQDIPSDTPISSLLSSAASHLSKGETSEALTYYDAAVARDPNDYLTFFKRATTYLSLGRASQATSDFNKVLEIKPGFEGAHVQLGKIKARNGDWDGAREQYELAKREQESEDYQKLLEAQGAARLAEAAEKSKNWDECVSQSGEAILVASRSANLRELRARCRLAKGDVEEWMSDLQHILQLKPGDTTPHMQISATTFYGFGDMERGLAQVRKCLHSDPESKSCHKLLKQEKSVEKTVTKVDKALERNQPVTAAKLLVSTGDDAGLINEVREQIKQLKTDGIIPENTPDALLSKLVDYACEAYYESSNKKASTYCKEALELNEKSFFGLVHKAKAQLDAEDFEASIGTLNKAAEARPDKKGSVVNPLLQKAQVELKRSKTKDYYKVLGVPRDADERQIKSAYRKLTKQHHPDKAAQQGITKEDAEKKMASINEAYEVLSDTELRRRFDMGDDPNSHEQQQGGHPFHGSPFGGRSGGFGGGGQQFQFKFGGGSGGGFQGFPGGFPFG</sequence>
<feature type="domain" description="J" evidence="10">
    <location>
        <begin position="408"/>
        <end position="477"/>
    </location>
</feature>
<dbReference type="InterPro" id="IPR011990">
    <property type="entry name" value="TPR-like_helical_dom_sf"/>
</dbReference>
<evidence type="ECO:0000313" key="12">
    <source>
        <dbReference type="Proteomes" id="UP001320420"/>
    </source>
</evidence>
<dbReference type="Pfam" id="PF14559">
    <property type="entry name" value="TPR_19"/>
    <property type="match status" value="1"/>
</dbReference>
<dbReference type="Pfam" id="PF00226">
    <property type="entry name" value="DnaJ"/>
    <property type="match status" value="1"/>
</dbReference>
<keyword evidence="3" id="KW-0677">Repeat</keyword>
<reference evidence="11 12" key="1">
    <citation type="submission" date="2024-02" db="EMBL/GenBank/DDBJ databases">
        <title>De novo assembly and annotation of 12 fungi associated with fruit tree decline syndrome in Ontario, Canada.</title>
        <authorList>
            <person name="Sulman M."/>
            <person name="Ellouze W."/>
            <person name="Ilyukhin E."/>
        </authorList>
    </citation>
    <scope>NUCLEOTIDE SEQUENCE [LARGE SCALE GENOMIC DNA]</scope>
    <source>
        <strain evidence="11 12">M11/M66-122</strain>
    </source>
</reference>
<feature type="region of interest" description="Disordered" evidence="8">
    <location>
        <begin position="472"/>
        <end position="532"/>
    </location>
</feature>
<dbReference type="Gene3D" id="1.10.287.110">
    <property type="entry name" value="DnaJ domain"/>
    <property type="match status" value="1"/>
</dbReference>
<dbReference type="PANTHER" id="PTHR44140:SF2">
    <property type="entry name" value="LD25575P"/>
    <property type="match status" value="1"/>
</dbReference>
<evidence type="ECO:0000256" key="3">
    <source>
        <dbReference type="ARBA" id="ARBA00022737"/>
    </source>
</evidence>
<comment type="caution">
    <text evidence="11">The sequence shown here is derived from an EMBL/GenBank/DDBJ whole genome shotgun (WGS) entry which is preliminary data.</text>
</comment>
<dbReference type="Proteomes" id="UP001320420">
    <property type="component" value="Unassembled WGS sequence"/>
</dbReference>
<protein>
    <recommendedName>
        <fullName evidence="6">Tetratricopeptide repeat and J domain-containing co-chaperone DNJ1</fullName>
    </recommendedName>
</protein>
<feature type="chain" id="PRO_5042992335" description="Tetratricopeptide repeat and J domain-containing co-chaperone DNJ1" evidence="9">
    <location>
        <begin position="25"/>
        <end position="532"/>
    </location>
</feature>
<evidence type="ECO:0000256" key="4">
    <source>
        <dbReference type="ARBA" id="ARBA00022803"/>
    </source>
</evidence>
<dbReference type="InterPro" id="IPR019734">
    <property type="entry name" value="TPR_rpt"/>
</dbReference>
<dbReference type="FunFam" id="1.25.40.10:FF:000224">
    <property type="entry name" value="DnaJ and TPR domain protein"/>
    <property type="match status" value="1"/>
</dbReference>
<evidence type="ECO:0000256" key="9">
    <source>
        <dbReference type="SAM" id="SignalP"/>
    </source>
</evidence>
<dbReference type="PROSITE" id="PS50005">
    <property type="entry name" value="TPR"/>
    <property type="match status" value="2"/>
</dbReference>
<proteinExistence type="predicted"/>
<organism evidence="11 12">
    <name type="scientific">Diatrype stigma</name>
    <dbReference type="NCBI Taxonomy" id="117547"/>
    <lineage>
        <taxon>Eukaryota</taxon>
        <taxon>Fungi</taxon>
        <taxon>Dikarya</taxon>
        <taxon>Ascomycota</taxon>
        <taxon>Pezizomycotina</taxon>
        <taxon>Sordariomycetes</taxon>
        <taxon>Xylariomycetidae</taxon>
        <taxon>Xylariales</taxon>
        <taxon>Diatrypaceae</taxon>
        <taxon>Diatrype</taxon>
    </lineage>
</organism>
<evidence type="ECO:0000256" key="6">
    <source>
        <dbReference type="ARBA" id="ARBA00073740"/>
    </source>
</evidence>
<evidence type="ECO:0000259" key="10">
    <source>
        <dbReference type="PROSITE" id="PS50076"/>
    </source>
</evidence>
<keyword evidence="2 9" id="KW-0732">Signal</keyword>
<dbReference type="EMBL" id="JAKJXP020000002">
    <property type="protein sequence ID" value="KAK7757558.1"/>
    <property type="molecule type" value="Genomic_DNA"/>
</dbReference>
<dbReference type="SMART" id="SM00271">
    <property type="entry name" value="DnaJ"/>
    <property type="match status" value="1"/>
</dbReference>
<dbReference type="Gene3D" id="1.25.40.10">
    <property type="entry name" value="Tetratricopeptide repeat domain"/>
    <property type="match status" value="1"/>
</dbReference>
<dbReference type="FunFam" id="1.10.287.110:FF:000083">
    <property type="entry name" value="DnaJ and TPR domain protein"/>
    <property type="match status" value="1"/>
</dbReference>
<feature type="repeat" description="TPR" evidence="7">
    <location>
        <begin position="36"/>
        <end position="69"/>
    </location>
</feature>
<dbReference type="PROSITE" id="PS50076">
    <property type="entry name" value="DNAJ_2"/>
    <property type="match status" value="1"/>
</dbReference>
<keyword evidence="12" id="KW-1185">Reference proteome</keyword>
<dbReference type="GO" id="GO:0051087">
    <property type="term" value="F:protein-folding chaperone binding"/>
    <property type="evidence" value="ECO:0007669"/>
    <property type="project" value="TreeGrafter"/>
</dbReference>